<proteinExistence type="predicted"/>
<dbReference type="RefSeq" id="WP_309940227.1">
    <property type="nucleotide sequence ID" value="NZ_AP025305.1"/>
</dbReference>
<dbReference type="SUPFAM" id="SSF52218">
    <property type="entry name" value="Flavoproteins"/>
    <property type="match status" value="1"/>
</dbReference>
<dbReference type="PANTHER" id="PTHR30543">
    <property type="entry name" value="CHROMATE REDUCTASE"/>
    <property type="match status" value="1"/>
</dbReference>
<dbReference type="InterPro" id="IPR029039">
    <property type="entry name" value="Flavoprotein-like_sf"/>
</dbReference>
<name>A0AAE4BU41_9BACT</name>
<dbReference type="Proteomes" id="UP001185092">
    <property type="component" value="Unassembled WGS sequence"/>
</dbReference>
<evidence type="ECO:0000313" key="2">
    <source>
        <dbReference type="EMBL" id="MDR6240327.1"/>
    </source>
</evidence>
<dbReference type="InterPro" id="IPR005025">
    <property type="entry name" value="FMN_Rdtase-like_dom"/>
</dbReference>
<dbReference type="AlphaFoldDB" id="A0AAE4BU41"/>
<protein>
    <submittedName>
        <fullName evidence="2">NAD(P)H-dependent FMN reductase</fullName>
    </submittedName>
</protein>
<dbReference type="GO" id="GO:0005829">
    <property type="term" value="C:cytosol"/>
    <property type="evidence" value="ECO:0007669"/>
    <property type="project" value="TreeGrafter"/>
</dbReference>
<dbReference type="GO" id="GO:0016491">
    <property type="term" value="F:oxidoreductase activity"/>
    <property type="evidence" value="ECO:0007669"/>
    <property type="project" value="InterPro"/>
</dbReference>
<keyword evidence="3" id="KW-1185">Reference proteome</keyword>
<dbReference type="InterPro" id="IPR050712">
    <property type="entry name" value="NAD(P)H-dep_reductase"/>
</dbReference>
<dbReference type="PANTHER" id="PTHR30543:SF21">
    <property type="entry name" value="NAD(P)H-DEPENDENT FMN REDUCTASE LOT6"/>
    <property type="match status" value="1"/>
</dbReference>
<organism evidence="2 3">
    <name type="scientific">Aureibacter tunicatorum</name>
    <dbReference type="NCBI Taxonomy" id="866807"/>
    <lineage>
        <taxon>Bacteria</taxon>
        <taxon>Pseudomonadati</taxon>
        <taxon>Bacteroidota</taxon>
        <taxon>Cytophagia</taxon>
        <taxon>Cytophagales</taxon>
        <taxon>Persicobacteraceae</taxon>
        <taxon>Aureibacter</taxon>
    </lineage>
</organism>
<dbReference type="Gene3D" id="3.40.50.360">
    <property type="match status" value="1"/>
</dbReference>
<dbReference type="EMBL" id="JAVDQD010000004">
    <property type="protein sequence ID" value="MDR6240327.1"/>
    <property type="molecule type" value="Genomic_DNA"/>
</dbReference>
<dbReference type="GO" id="GO:0010181">
    <property type="term" value="F:FMN binding"/>
    <property type="evidence" value="ECO:0007669"/>
    <property type="project" value="TreeGrafter"/>
</dbReference>
<evidence type="ECO:0000259" key="1">
    <source>
        <dbReference type="Pfam" id="PF03358"/>
    </source>
</evidence>
<sequence length="182" mass="19655">MKKILAFSGGNRKQSINKALAAYAVGQASKASGEVIDLVDYEAPIYNQDLEEEQGIPQAIVSLQEKLDEADAYIIALPEHNGLPPAAFKNTIDWLSRHKQGFFGQKPILLLSASPGKFGGANALSAVEGLFKWWGGEVIGKFSIGEYHAKIDESGALKDEESVEALRGLVESIQNKIEVVDA</sequence>
<gene>
    <name evidence="2" type="ORF">HNQ88_003393</name>
</gene>
<evidence type="ECO:0000313" key="3">
    <source>
        <dbReference type="Proteomes" id="UP001185092"/>
    </source>
</evidence>
<comment type="caution">
    <text evidence="2">The sequence shown here is derived from an EMBL/GenBank/DDBJ whole genome shotgun (WGS) entry which is preliminary data.</text>
</comment>
<feature type="domain" description="NADPH-dependent FMN reductase-like" evidence="1">
    <location>
        <begin position="3"/>
        <end position="147"/>
    </location>
</feature>
<accession>A0AAE4BU41</accession>
<dbReference type="Pfam" id="PF03358">
    <property type="entry name" value="FMN_red"/>
    <property type="match status" value="1"/>
</dbReference>
<reference evidence="2" key="1">
    <citation type="submission" date="2023-07" db="EMBL/GenBank/DDBJ databases">
        <title>Genomic Encyclopedia of Type Strains, Phase IV (KMG-IV): sequencing the most valuable type-strain genomes for metagenomic binning, comparative biology and taxonomic classification.</title>
        <authorList>
            <person name="Goeker M."/>
        </authorList>
    </citation>
    <scope>NUCLEOTIDE SEQUENCE</scope>
    <source>
        <strain evidence="2">DSM 26174</strain>
    </source>
</reference>